<dbReference type="OrthoDB" id="1939603at2759"/>
<feature type="compositionally biased region" description="Low complexity" evidence="2">
    <location>
        <begin position="71"/>
        <end position="141"/>
    </location>
</feature>
<protein>
    <recommendedName>
        <fullName evidence="3">C2H2-type domain-containing protein</fullName>
    </recommendedName>
</protein>
<dbReference type="AlphaFoldDB" id="A0A433B401"/>
<comment type="caution">
    <text evidence="4">The sequence shown here is derived from an EMBL/GenBank/DDBJ whole genome shotgun (WGS) entry which is preliminary data.</text>
</comment>
<evidence type="ECO:0000313" key="4">
    <source>
        <dbReference type="EMBL" id="RUP09757.1"/>
    </source>
</evidence>
<accession>A0A433B401</accession>
<organism evidence="4 5">
    <name type="scientific">Jimgerdemannia flammicorona</name>
    <dbReference type="NCBI Taxonomy" id="994334"/>
    <lineage>
        <taxon>Eukaryota</taxon>
        <taxon>Fungi</taxon>
        <taxon>Fungi incertae sedis</taxon>
        <taxon>Mucoromycota</taxon>
        <taxon>Mucoromycotina</taxon>
        <taxon>Endogonomycetes</taxon>
        <taxon>Endogonales</taxon>
        <taxon>Endogonaceae</taxon>
        <taxon>Jimgerdemannia</taxon>
    </lineage>
</organism>
<keyword evidence="1" id="KW-0479">Metal-binding</keyword>
<evidence type="ECO:0000256" key="2">
    <source>
        <dbReference type="SAM" id="MobiDB-lite"/>
    </source>
</evidence>
<evidence type="ECO:0000256" key="1">
    <source>
        <dbReference type="PROSITE-ProRule" id="PRU00042"/>
    </source>
</evidence>
<name>A0A433B401_9FUNG</name>
<feature type="region of interest" description="Disordered" evidence="2">
    <location>
        <begin position="45"/>
        <end position="150"/>
    </location>
</feature>
<dbReference type="GO" id="GO:0006355">
    <property type="term" value="P:regulation of DNA-templated transcription"/>
    <property type="evidence" value="ECO:0007669"/>
    <property type="project" value="InterPro"/>
</dbReference>
<feature type="compositionally biased region" description="Low complexity" evidence="2">
    <location>
        <begin position="46"/>
        <end position="63"/>
    </location>
</feature>
<dbReference type="Proteomes" id="UP000268093">
    <property type="component" value="Unassembled WGS sequence"/>
</dbReference>
<dbReference type="Gene3D" id="3.30.160.60">
    <property type="entry name" value="Classic Zinc Finger"/>
    <property type="match status" value="1"/>
</dbReference>
<evidence type="ECO:0000313" key="5">
    <source>
        <dbReference type="Proteomes" id="UP000268093"/>
    </source>
</evidence>
<evidence type="ECO:0000259" key="3">
    <source>
        <dbReference type="PROSITE" id="PS50157"/>
    </source>
</evidence>
<feature type="domain" description="C2H2-type" evidence="3">
    <location>
        <begin position="373"/>
        <end position="404"/>
    </location>
</feature>
<feature type="region of interest" description="Disordered" evidence="2">
    <location>
        <begin position="414"/>
        <end position="447"/>
    </location>
</feature>
<dbReference type="EMBL" id="RBNI01016374">
    <property type="protein sequence ID" value="RUP09757.1"/>
    <property type="molecule type" value="Genomic_DNA"/>
</dbReference>
<keyword evidence="1" id="KW-0862">Zinc</keyword>
<feature type="compositionally biased region" description="Low complexity" evidence="2">
    <location>
        <begin position="314"/>
        <end position="327"/>
    </location>
</feature>
<dbReference type="InterPro" id="IPR013087">
    <property type="entry name" value="Znf_C2H2_type"/>
</dbReference>
<proteinExistence type="predicted"/>
<keyword evidence="5" id="KW-1185">Reference proteome</keyword>
<reference evidence="4 5" key="1">
    <citation type="journal article" date="2018" name="New Phytol.">
        <title>Phylogenomics of Endogonaceae and evolution of mycorrhizas within Mucoromycota.</title>
        <authorList>
            <person name="Chang Y."/>
            <person name="Desiro A."/>
            <person name="Na H."/>
            <person name="Sandor L."/>
            <person name="Lipzen A."/>
            <person name="Clum A."/>
            <person name="Barry K."/>
            <person name="Grigoriev I.V."/>
            <person name="Martin F.M."/>
            <person name="Stajich J.E."/>
            <person name="Smith M.E."/>
            <person name="Bonito G."/>
            <person name="Spatafora J.W."/>
        </authorList>
    </citation>
    <scope>NUCLEOTIDE SEQUENCE [LARGE SCALE GENOMIC DNA]</scope>
    <source>
        <strain evidence="4 5">GMNB39</strain>
    </source>
</reference>
<sequence length="447" mass="49458">MVQGATLHYSQQVPNAHFSNYMMGGYPQQPQQLYQQNWNTASRSVPQMQYTTQQSQQQPTESQLYSRRAQAHQQQHQQHQQQQQQQTGWSQQQHQQQQQLVPTSAAPSLPPLSQLFSGSSQNSQQTQQASQQPQSTQMQQQADPSAAMSVSQAQNLQAAYQQNAQYTDVNAPYVTLALADGSAYVAQSTQPMSMQAQLTAQSLPPILPTSNAVEIVAAQLPMSTSSSTSHQRSMSNSQAQAMLAINTAMLPTSESSSTTSPVSMSPLQNGSNSFQYPQYSALHHSLMSSPATVNYGAPVSNAANMSGLGHRRTISASSATSATSMASTRDDDDSSSSSGEHSQHHKVFSFVSLPGVNTKKRPRRKFDEIERHYQCNWQGCTKSYGTLNHLNAHVSMQKHGQKRIPSEFKELRKQWRRQKREEAAKRAAEEARESSHASTPNKMEDDE</sequence>
<dbReference type="GO" id="GO:0008270">
    <property type="term" value="F:zinc ion binding"/>
    <property type="evidence" value="ECO:0007669"/>
    <property type="project" value="UniProtKB-KW"/>
</dbReference>
<dbReference type="PROSITE" id="PS50157">
    <property type="entry name" value="ZINC_FINGER_C2H2_2"/>
    <property type="match status" value="1"/>
</dbReference>
<feature type="region of interest" description="Disordered" evidence="2">
    <location>
        <begin position="313"/>
        <end position="363"/>
    </location>
</feature>
<dbReference type="PANTHER" id="PTHR36167:SF3">
    <property type="entry name" value="C2H2 FINGER DOMAIN TRANSCRIPTION FACTOR (EUROFUNG)-RELATED"/>
    <property type="match status" value="1"/>
</dbReference>
<keyword evidence="1" id="KW-0863">Zinc-finger</keyword>
<gene>
    <name evidence="4" type="ORF">BC936DRAFT_140065</name>
</gene>
<dbReference type="PANTHER" id="PTHR36167">
    <property type="entry name" value="C2H2 FINGER DOMAIN TRANSCRIPTION FACTOR (EUROFUNG)-RELATED"/>
    <property type="match status" value="1"/>
</dbReference>
<feature type="compositionally biased region" description="Basic and acidic residues" evidence="2">
    <location>
        <begin position="414"/>
        <end position="435"/>
    </location>
</feature>
<dbReference type="InterPro" id="IPR039327">
    <property type="entry name" value="CON7-like"/>
</dbReference>
<dbReference type="PROSITE" id="PS00028">
    <property type="entry name" value="ZINC_FINGER_C2H2_1"/>
    <property type="match status" value="1"/>
</dbReference>